<sequence length="177" mass="20542">MNNILIVESKNDELFLRTVVDHLNLKNIQVDNRPICHIHDYQCLEGLNLNKLILRFEALKNALPKRDIQSVGVILDHDGKKNERFKLINDAIQIVFDSEQLIEDTSQFINISARHGANTYVFKLSCFLVNVQEKGELETLLKTIKTKPSVYADCLYKWKECVKNHFNSETEIKNDKI</sequence>
<gene>
    <name evidence="1" type="ORF">OMM_11681</name>
</gene>
<dbReference type="AlphaFoldDB" id="A0A1V1NXU6"/>
<dbReference type="Pfam" id="PF11536">
    <property type="entry name" value="DUF3226"/>
    <property type="match status" value="1"/>
</dbReference>
<proteinExistence type="predicted"/>
<organism evidence="1 2">
    <name type="scientific">Candidatus Magnetoglobus multicellularis str. Araruama</name>
    <dbReference type="NCBI Taxonomy" id="890399"/>
    <lineage>
        <taxon>Bacteria</taxon>
        <taxon>Pseudomonadati</taxon>
        <taxon>Thermodesulfobacteriota</taxon>
        <taxon>Desulfobacteria</taxon>
        <taxon>Desulfobacterales</taxon>
        <taxon>Desulfobacteraceae</taxon>
        <taxon>Candidatus Magnetoglobus</taxon>
    </lineage>
</organism>
<feature type="non-terminal residue" evidence="1">
    <location>
        <position position="177"/>
    </location>
</feature>
<evidence type="ECO:0000313" key="1">
    <source>
        <dbReference type="EMBL" id="ETR67365.1"/>
    </source>
</evidence>
<dbReference type="InterPro" id="IPR024508">
    <property type="entry name" value="DUF3226"/>
</dbReference>
<evidence type="ECO:0000313" key="2">
    <source>
        <dbReference type="Proteomes" id="UP000189670"/>
    </source>
</evidence>
<comment type="caution">
    <text evidence="1">The sequence shown here is derived from an EMBL/GenBank/DDBJ whole genome shotgun (WGS) entry which is preliminary data.</text>
</comment>
<accession>A0A1V1NXU6</accession>
<dbReference type="EMBL" id="ATBP01001417">
    <property type="protein sequence ID" value="ETR67365.1"/>
    <property type="molecule type" value="Genomic_DNA"/>
</dbReference>
<reference evidence="2" key="1">
    <citation type="submission" date="2012-11" db="EMBL/GenBank/DDBJ databases">
        <authorList>
            <person name="Lucero-Rivera Y.E."/>
            <person name="Tovar-Ramirez D."/>
        </authorList>
    </citation>
    <scope>NUCLEOTIDE SEQUENCE [LARGE SCALE GENOMIC DNA]</scope>
    <source>
        <strain evidence="2">Araruama</strain>
    </source>
</reference>
<name>A0A1V1NXU6_9BACT</name>
<protein>
    <submittedName>
        <fullName evidence="1">Uncharacterized protein</fullName>
    </submittedName>
</protein>
<dbReference type="Proteomes" id="UP000189670">
    <property type="component" value="Unassembled WGS sequence"/>
</dbReference>